<sequence>MKARLRHIFHKYVAPKALVLMYHRVAEPESDVWEVAVSPDHFEQQLRVLKEEYKVVPVRELVERHNKGNIKRNSIGITFDDGYIDNFLVAKPLLEKYGLPATFFIASGNVGQPGEFWWDELEHLMLFSDSLPATVDMEVGGERIIFDLKEEAQLSNSLQQQHKAWKACEETPPTKRSQLFYKLWENLKPLPPAMQQAQMQQIRDWSGVAVAARADCRSMSRDQLQDLGRSELFDLGVHTVSHAALAFHPPLVQEKEILENKNFLQEIARNHVDLLTYPYGNYNHESMAVAGKAALKAAFTTEEKVIARSAHPYRLGRFQVKNLAAPEFRKQLQIWKYSI</sequence>
<evidence type="ECO:0000259" key="3">
    <source>
        <dbReference type="PROSITE" id="PS51677"/>
    </source>
</evidence>
<dbReference type="PANTHER" id="PTHR34216:SF3">
    <property type="entry name" value="POLY-BETA-1,6-N-ACETYL-D-GLUCOSAMINE N-DEACETYLASE"/>
    <property type="match status" value="1"/>
</dbReference>
<reference evidence="5" key="1">
    <citation type="journal article" date="2019" name="Int. J. Syst. Evol. Microbiol.">
        <title>The Global Catalogue of Microorganisms (GCM) 10K type strain sequencing project: providing services to taxonomists for standard genome sequencing and annotation.</title>
        <authorList>
            <consortium name="The Broad Institute Genomics Platform"/>
            <consortium name="The Broad Institute Genome Sequencing Center for Infectious Disease"/>
            <person name="Wu L."/>
            <person name="Ma J."/>
        </authorList>
    </citation>
    <scope>NUCLEOTIDE SEQUENCE [LARGE SCALE GENOMIC DNA]</scope>
    <source>
        <strain evidence="5">KCTC 23984</strain>
    </source>
</reference>
<keyword evidence="5" id="KW-1185">Reference proteome</keyword>
<organism evidence="4 5">
    <name type="scientific">Pontibacter toksunensis</name>
    <dbReference type="NCBI Taxonomy" id="1332631"/>
    <lineage>
        <taxon>Bacteria</taxon>
        <taxon>Pseudomonadati</taxon>
        <taxon>Bacteroidota</taxon>
        <taxon>Cytophagia</taxon>
        <taxon>Cytophagales</taxon>
        <taxon>Hymenobacteraceae</taxon>
        <taxon>Pontibacter</taxon>
    </lineage>
</organism>
<comment type="caution">
    <text evidence="4">The sequence shown here is derived from an EMBL/GenBank/DDBJ whole genome shotgun (WGS) entry which is preliminary data.</text>
</comment>
<proteinExistence type="predicted"/>
<dbReference type="SUPFAM" id="SSF88713">
    <property type="entry name" value="Glycoside hydrolase/deacetylase"/>
    <property type="match status" value="1"/>
</dbReference>
<dbReference type="Pfam" id="PF01522">
    <property type="entry name" value="Polysacc_deac_1"/>
    <property type="match status" value="2"/>
</dbReference>
<comment type="subcellular location">
    <subcellularLocation>
        <location evidence="1">Secreted</location>
    </subcellularLocation>
</comment>
<evidence type="ECO:0000313" key="5">
    <source>
        <dbReference type="Proteomes" id="UP001597641"/>
    </source>
</evidence>
<dbReference type="PROSITE" id="PS51677">
    <property type="entry name" value="NODB"/>
    <property type="match status" value="1"/>
</dbReference>
<dbReference type="Proteomes" id="UP001597641">
    <property type="component" value="Unassembled WGS sequence"/>
</dbReference>
<dbReference type="InterPro" id="IPR002509">
    <property type="entry name" value="NODB_dom"/>
</dbReference>
<keyword evidence="2" id="KW-0732">Signal</keyword>
<name>A0ABW6BSU9_9BACT</name>
<evidence type="ECO:0000256" key="1">
    <source>
        <dbReference type="ARBA" id="ARBA00004613"/>
    </source>
</evidence>
<dbReference type="InterPro" id="IPR011330">
    <property type="entry name" value="Glyco_hydro/deAcase_b/a-brl"/>
</dbReference>
<dbReference type="GO" id="GO:0016787">
    <property type="term" value="F:hydrolase activity"/>
    <property type="evidence" value="ECO:0007669"/>
    <property type="project" value="UniProtKB-KW"/>
</dbReference>
<dbReference type="PANTHER" id="PTHR34216">
    <property type="match status" value="1"/>
</dbReference>
<keyword evidence="4" id="KW-0378">Hydrolase</keyword>
<dbReference type="EC" id="3.-.-.-" evidence="4"/>
<evidence type="ECO:0000313" key="4">
    <source>
        <dbReference type="EMBL" id="MFD3000908.1"/>
    </source>
</evidence>
<feature type="domain" description="NodB homology" evidence="3">
    <location>
        <begin position="73"/>
        <end position="339"/>
    </location>
</feature>
<dbReference type="InterPro" id="IPR051398">
    <property type="entry name" value="Polysacch_Deacetylase"/>
</dbReference>
<dbReference type="CDD" id="cd10918">
    <property type="entry name" value="CE4_NodB_like_5s_6s"/>
    <property type="match status" value="1"/>
</dbReference>
<dbReference type="RefSeq" id="WP_377484432.1">
    <property type="nucleotide sequence ID" value="NZ_JBHUOX010000007.1"/>
</dbReference>
<evidence type="ECO:0000256" key="2">
    <source>
        <dbReference type="ARBA" id="ARBA00022729"/>
    </source>
</evidence>
<gene>
    <name evidence="4" type="ORF">ACFS7Z_11085</name>
</gene>
<accession>A0ABW6BSU9</accession>
<dbReference type="Gene3D" id="3.20.20.370">
    <property type="entry name" value="Glycoside hydrolase/deacetylase"/>
    <property type="match status" value="1"/>
</dbReference>
<protein>
    <submittedName>
        <fullName evidence="4">Polysaccharide deacetylase family protein</fullName>
        <ecNumber evidence="4">3.-.-.-</ecNumber>
    </submittedName>
</protein>
<dbReference type="EMBL" id="JBHUOX010000007">
    <property type="protein sequence ID" value="MFD3000908.1"/>
    <property type="molecule type" value="Genomic_DNA"/>
</dbReference>